<keyword evidence="1 3" id="KW-0378">Hydrolase</keyword>
<dbReference type="Proteomes" id="UP001595607">
    <property type="component" value="Unassembled WGS sequence"/>
</dbReference>
<feature type="domain" description="BD-FAE-like" evidence="2">
    <location>
        <begin position="63"/>
        <end position="172"/>
    </location>
</feature>
<sequence>MRVMLGVLALVAACGEVDMEIEAEEPLVIGEEAPLMAWPDLTSRPLPEPSETLRYREGDAGVIDVWLPEGEGPHPVVLMIHGGCWQKAIADRTLMNYAAEDLRQRGMAVWNIEYRGVDEEGGGYPGTFSDVAEAVDALRNVPAEWSLDTSRVAGFGHSAGGHLVAWASARPNLPEDSPLHSGDPFLIASAVVSGGLADLERSAPVTLPSCLADVMDLLTGEPSPDRPDVFTDTSLARLLPPPAEQVSVNATRDRIAPPILGLGFTADVRDAGGDARYVEVPGGHVELIAPGTEAWERQVELLEELLGF</sequence>
<keyword evidence="4" id="KW-1185">Reference proteome</keyword>
<gene>
    <name evidence="3" type="ORF">ACFONP_08405</name>
</gene>
<dbReference type="InterPro" id="IPR029058">
    <property type="entry name" value="AB_hydrolase_fold"/>
</dbReference>
<dbReference type="InterPro" id="IPR049492">
    <property type="entry name" value="BD-FAE-like_dom"/>
</dbReference>
<dbReference type="EC" id="3.4.-.-" evidence="3"/>
<evidence type="ECO:0000313" key="3">
    <source>
        <dbReference type="EMBL" id="MFC3302751.1"/>
    </source>
</evidence>
<protein>
    <submittedName>
        <fullName evidence="3">Alpha/beta hydrolase family protein</fullName>
        <ecNumber evidence="3">3.4.-.-</ecNumber>
    </submittedName>
</protein>
<dbReference type="EMBL" id="JBHRVA010000002">
    <property type="protein sequence ID" value="MFC3302751.1"/>
    <property type="molecule type" value="Genomic_DNA"/>
</dbReference>
<dbReference type="Gene3D" id="3.40.50.1820">
    <property type="entry name" value="alpha/beta hydrolase"/>
    <property type="match status" value="1"/>
</dbReference>
<dbReference type="SUPFAM" id="SSF53474">
    <property type="entry name" value="alpha/beta-Hydrolases"/>
    <property type="match status" value="1"/>
</dbReference>
<comment type="caution">
    <text evidence="3">The sequence shown here is derived from an EMBL/GenBank/DDBJ whole genome shotgun (WGS) entry which is preliminary data.</text>
</comment>
<name>A0ABV7MEN6_9PROT</name>
<reference evidence="4" key="1">
    <citation type="journal article" date="2019" name="Int. J. Syst. Evol. Microbiol.">
        <title>The Global Catalogue of Microorganisms (GCM) 10K type strain sequencing project: providing services to taxonomists for standard genome sequencing and annotation.</title>
        <authorList>
            <consortium name="The Broad Institute Genomics Platform"/>
            <consortium name="The Broad Institute Genome Sequencing Center for Infectious Disease"/>
            <person name="Wu L."/>
            <person name="Ma J."/>
        </authorList>
    </citation>
    <scope>NUCLEOTIDE SEQUENCE [LARGE SCALE GENOMIC DNA]</scope>
    <source>
        <strain evidence="4">KCTC 22245</strain>
    </source>
</reference>
<evidence type="ECO:0000256" key="1">
    <source>
        <dbReference type="ARBA" id="ARBA00022801"/>
    </source>
</evidence>
<evidence type="ECO:0000313" key="4">
    <source>
        <dbReference type="Proteomes" id="UP001595607"/>
    </source>
</evidence>
<dbReference type="Pfam" id="PF20434">
    <property type="entry name" value="BD-FAE"/>
    <property type="match status" value="1"/>
</dbReference>
<dbReference type="RefSeq" id="WP_189571465.1">
    <property type="nucleotide sequence ID" value="NZ_BMXU01000001.1"/>
</dbReference>
<accession>A0ABV7MEN6</accession>
<organism evidence="3 4">
    <name type="scientific">Parvularcula lutaonensis</name>
    <dbReference type="NCBI Taxonomy" id="491923"/>
    <lineage>
        <taxon>Bacteria</taxon>
        <taxon>Pseudomonadati</taxon>
        <taxon>Pseudomonadota</taxon>
        <taxon>Alphaproteobacteria</taxon>
        <taxon>Parvularculales</taxon>
        <taxon>Parvularculaceae</taxon>
        <taxon>Parvularcula</taxon>
    </lineage>
</organism>
<evidence type="ECO:0000259" key="2">
    <source>
        <dbReference type="Pfam" id="PF20434"/>
    </source>
</evidence>
<dbReference type="InterPro" id="IPR050300">
    <property type="entry name" value="GDXG_lipolytic_enzyme"/>
</dbReference>
<dbReference type="PANTHER" id="PTHR48081">
    <property type="entry name" value="AB HYDROLASE SUPERFAMILY PROTEIN C4A8.06C"/>
    <property type="match status" value="1"/>
</dbReference>
<proteinExistence type="predicted"/>
<dbReference type="GO" id="GO:0016787">
    <property type="term" value="F:hydrolase activity"/>
    <property type="evidence" value="ECO:0007669"/>
    <property type="project" value="UniProtKB-KW"/>
</dbReference>